<dbReference type="PANTHER" id="PTHR43227">
    <property type="entry name" value="BLL4140 PROTEIN"/>
    <property type="match status" value="1"/>
</dbReference>
<dbReference type="Gene3D" id="1.10.3720.10">
    <property type="entry name" value="MetI-like"/>
    <property type="match status" value="1"/>
</dbReference>
<dbReference type="SUPFAM" id="SSF161098">
    <property type="entry name" value="MetI-like"/>
    <property type="match status" value="1"/>
</dbReference>
<evidence type="ECO:0000259" key="8">
    <source>
        <dbReference type="PROSITE" id="PS50928"/>
    </source>
</evidence>
<sequence>MAKSWVSLRKGIIGKKKSRDGAILLWMALPFILLVFAFSYVPLFGWIYSFYNFKPGIPLDKTPFVGLDYFRILVTEGREDVIRVLKNTLTLSFLLILCSPLPALLAILLNEVKSKRFRKIIQTTTTLPNFISWVIVFSLAFSMISSEGLVNKVLINWHIIKEPLNVLGNSGTVWPFQTAINIWKNVGFGSIIYIAAIAGIDNELYDAAKVDGASRFKSIVHITLPGISSTFFVLLLLQVSNILSAGFEQYLVFYNSLVSNKIEVLDYYVYKLGIVTSDYSYATAIGMLKTVISIILLFSVNYISKKARGTSII</sequence>
<keyword evidence="4 7" id="KW-0812">Transmembrane</keyword>
<dbReference type="InterPro" id="IPR000515">
    <property type="entry name" value="MetI-like"/>
</dbReference>
<proteinExistence type="inferred from homology"/>
<dbReference type="InterPro" id="IPR035906">
    <property type="entry name" value="MetI-like_sf"/>
</dbReference>
<evidence type="ECO:0000256" key="4">
    <source>
        <dbReference type="ARBA" id="ARBA00022692"/>
    </source>
</evidence>
<dbReference type="RefSeq" id="WP_232186241.1">
    <property type="nucleotide sequence ID" value="NZ_JAIOAP010000007.1"/>
</dbReference>
<dbReference type="PANTHER" id="PTHR43227:SF11">
    <property type="entry name" value="BLL4140 PROTEIN"/>
    <property type="match status" value="1"/>
</dbReference>
<keyword evidence="2 7" id="KW-0813">Transport</keyword>
<evidence type="ECO:0000313" key="10">
    <source>
        <dbReference type="Proteomes" id="UP001493487"/>
    </source>
</evidence>
<keyword evidence="6 7" id="KW-0472">Membrane</keyword>
<protein>
    <submittedName>
        <fullName evidence="9">ABC transporter permease subunit</fullName>
    </submittedName>
</protein>
<evidence type="ECO:0000256" key="6">
    <source>
        <dbReference type="ARBA" id="ARBA00023136"/>
    </source>
</evidence>
<name>A0ABV1KTZ0_9BACL</name>
<organism evidence="9 10">
    <name type="scientific">Cohnella silvisoli</name>
    <dbReference type="NCBI Taxonomy" id="2873699"/>
    <lineage>
        <taxon>Bacteria</taxon>
        <taxon>Bacillati</taxon>
        <taxon>Bacillota</taxon>
        <taxon>Bacilli</taxon>
        <taxon>Bacillales</taxon>
        <taxon>Paenibacillaceae</taxon>
        <taxon>Cohnella</taxon>
    </lineage>
</organism>
<comment type="subcellular location">
    <subcellularLocation>
        <location evidence="1 7">Cell membrane</location>
        <topology evidence="1 7">Multi-pass membrane protein</topology>
    </subcellularLocation>
</comment>
<comment type="caution">
    <text evidence="9">The sequence shown here is derived from an EMBL/GenBank/DDBJ whole genome shotgun (WGS) entry which is preliminary data.</text>
</comment>
<evidence type="ECO:0000256" key="1">
    <source>
        <dbReference type="ARBA" id="ARBA00004651"/>
    </source>
</evidence>
<keyword evidence="3" id="KW-1003">Cell membrane</keyword>
<dbReference type="EMBL" id="JASKHM010000008">
    <property type="protein sequence ID" value="MEQ4483585.1"/>
    <property type="molecule type" value="Genomic_DNA"/>
</dbReference>
<feature type="transmembrane region" description="Helical" evidence="7">
    <location>
        <begin position="89"/>
        <end position="109"/>
    </location>
</feature>
<feature type="transmembrane region" description="Helical" evidence="7">
    <location>
        <begin position="182"/>
        <end position="201"/>
    </location>
</feature>
<feature type="transmembrane region" description="Helical" evidence="7">
    <location>
        <begin position="21"/>
        <end position="48"/>
    </location>
</feature>
<evidence type="ECO:0000256" key="5">
    <source>
        <dbReference type="ARBA" id="ARBA00022989"/>
    </source>
</evidence>
<keyword evidence="5 7" id="KW-1133">Transmembrane helix</keyword>
<evidence type="ECO:0000313" key="9">
    <source>
        <dbReference type="EMBL" id="MEQ4483585.1"/>
    </source>
</evidence>
<dbReference type="Pfam" id="PF00528">
    <property type="entry name" value="BPD_transp_1"/>
    <property type="match status" value="1"/>
</dbReference>
<feature type="transmembrane region" description="Helical" evidence="7">
    <location>
        <begin position="222"/>
        <end position="247"/>
    </location>
</feature>
<gene>
    <name evidence="9" type="ORF">QJS35_14420</name>
</gene>
<dbReference type="PROSITE" id="PS50928">
    <property type="entry name" value="ABC_TM1"/>
    <property type="match status" value="1"/>
</dbReference>
<dbReference type="InterPro" id="IPR050809">
    <property type="entry name" value="UgpAE/MalFG_permease"/>
</dbReference>
<evidence type="ECO:0000256" key="3">
    <source>
        <dbReference type="ARBA" id="ARBA00022475"/>
    </source>
</evidence>
<evidence type="ECO:0000256" key="2">
    <source>
        <dbReference type="ARBA" id="ARBA00022448"/>
    </source>
</evidence>
<feature type="domain" description="ABC transmembrane type-1" evidence="8">
    <location>
        <begin position="85"/>
        <end position="300"/>
    </location>
</feature>
<evidence type="ECO:0000256" key="7">
    <source>
        <dbReference type="RuleBase" id="RU363032"/>
    </source>
</evidence>
<dbReference type="Proteomes" id="UP001493487">
    <property type="component" value="Unassembled WGS sequence"/>
</dbReference>
<reference evidence="9 10" key="1">
    <citation type="journal article" date="2023" name="Genome Announc.">
        <title>Pan-Genome Analyses of the Genus Cohnella and Proposal of the Novel Species Cohnella silvisoli sp. nov., Isolated from Forest Soil.</title>
        <authorList>
            <person name="Wang C."/>
            <person name="Mao L."/>
            <person name="Bao G."/>
            <person name="Zhu H."/>
        </authorList>
    </citation>
    <scope>NUCLEOTIDE SEQUENCE [LARGE SCALE GENOMIC DNA]</scope>
    <source>
        <strain evidence="9 10">NL03-T5-1</strain>
    </source>
</reference>
<accession>A0ABV1KTZ0</accession>
<comment type="similarity">
    <text evidence="7">Belongs to the binding-protein-dependent transport system permease family.</text>
</comment>
<feature type="transmembrane region" description="Helical" evidence="7">
    <location>
        <begin position="130"/>
        <end position="150"/>
    </location>
</feature>
<keyword evidence="10" id="KW-1185">Reference proteome</keyword>
<feature type="transmembrane region" description="Helical" evidence="7">
    <location>
        <begin position="279"/>
        <end position="303"/>
    </location>
</feature>